<dbReference type="OrthoDB" id="6058203at2759"/>
<feature type="domain" description="Tyrosine specific protein phosphatases" evidence="3">
    <location>
        <begin position="222"/>
        <end position="300"/>
    </location>
</feature>
<comment type="caution">
    <text evidence="4">The sequence shown here is derived from an EMBL/GenBank/DDBJ whole genome shotgun (WGS) entry which is preliminary data.</text>
</comment>
<dbReference type="STRING" id="13706.A0A1X2HDH2"/>
<sequence>MFLRTLFSKNEREIQEYVYTRFRELNKWQNLLLTHPDKHYSTSIARRPEVRDKNRYTNILPYNYNRVQLLYAKDFREGYINASYVEPVGFNTGKRYIVTQGPLEDTMGDFWEMVFQQRTQVIVCLTPPEEGGREKCARYYPERHQFIEFPARGPMTKNGRITTLQVHLREDEPETIDDDAYAWVRHIRLSFLNEDLDVLAETALVQLHFYGWRDHDVPDDTAEILALSRLADKYNGPGAGPMVVHCSAGCGRSGAFCVINSGMQLIDRDSDALQGDFIYALTSKFRKQRTTMVQTSSQYMFCHQALRDAYQQKNNPPSQ</sequence>
<dbReference type="Pfam" id="PF00102">
    <property type="entry name" value="Y_phosphatase"/>
    <property type="match status" value="1"/>
</dbReference>
<dbReference type="InterPro" id="IPR050348">
    <property type="entry name" value="Protein-Tyr_Phosphatase"/>
</dbReference>
<protein>
    <submittedName>
        <fullName evidence="4">Protein-tyrosine phosphatase-like protein</fullName>
    </submittedName>
</protein>
<dbReference type="AlphaFoldDB" id="A0A1X2HDH2"/>
<dbReference type="InParanoid" id="A0A1X2HDH2"/>
<feature type="domain" description="Tyrosine-protein phosphatase" evidence="2">
    <location>
        <begin position="18"/>
        <end position="309"/>
    </location>
</feature>
<dbReference type="GO" id="GO:0004725">
    <property type="term" value="F:protein tyrosine phosphatase activity"/>
    <property type="evidence" value="ECO:0007669"/>
    <property type="project" value="InterPro"/>
</dbReference>
<dbReference type="EMBL" id="MCGN01000005">
    <property type="protein sequence ID" value="ORY96828.1"/>
    <property type="molecule type" value="Genomic_DNA"/>
</dbReference>
<dbReference type="SMART" id="SM00194">
    <property type="entry name" value="PTPc"/>
    <property type="match status" value="1"/>
</dbReference>
<dbReference type="PROSITE" id="PS50055">
    <property type="entry name" value="TYR_PHOSPHATASE_PTP"/>
    <property type="match status" value="1"/>
</dbReference>
<accession>A0A1X2HDH2</accession>
<dbReference type="InterPro" id="IPR016130">
    <property type="entry name" value="Tyr_Pase_AS"/>
</dbReference>
<dbReference type="PROSITE" id="PS00383">
    <property type="entry name" value="TYR_PHOSPHATASE_1"/>
    <property type="match status" value="1"/>
</dbReference>
<name>A0A1X2HDH2_SYNRA</name>
<dbReference type="SUPFAM" id="SSF52799">
    <property type="entry name" value="(Phosphotyrosine protein) phosphatases II"/>
    <property type="match status" value="1"/>
</dbReference>
<dbReference type="InterPro" id="IPR000242">
    <property type="entry name" value="PTP_cat"/>
</dbReference>
<reference evidence="4 5" key="1">
    <citation type="submission" date="2016-07" db="EMBL/GenBank/DDBJ databases">
        <title>Pervasive Adenine N6-methylation of Active Genes in Fungi.</title>
        <authorList>
            <consortium name="DOE Joint Genome Institute"/>
            <person name="Mondo S.J."/>
            <person name="Dannebaum R.O."/>
            <person name="Kuo R.C."/>
            <person name="Labutti K."/>
            <person name="Haridas S."/>
            <person name="Kuo A."/>
            <person name="Salamov A."/>
            <person name="Ahrendt S.R."/>
            <person name="Lipzen A."/>
            <person name="Sullivan W."/>
            <person name="Andreopoulos W.B."/>
            <person name="Clum A."/>
            <person name="Lindquist E."/>
            <person name="Daum C."/>
            <person name="Ramamoorthy G.K."/>
            <person name="Gryganskyi A."/>
            <person name="Culley D."/>
            <person name="Magnuson J.K."/>
            <person name="James T.Y."/>
            <person name="O'Malley M.A."/>
            <person name="Stajich J.E."/>
            <person name="Spatafora J.W."/>
            <person name="Visel A."/>
            <person name="Grigoriev I.V."/>
        </authorList>
    </citation>
    <scope>NUCLEOTIDE SEQUENCE [LARGE SCALE GENOMIC DNA]</scope>
    <source>
        <strain evidence="4 5">NRRL 2496</strain>
    </source>
</reference>
<evidence type="ECO:0000259" key="2">
    <source>
        <dbReference type="PROSITE" id="PS50055"/>
    </source>
</evidence>
<dbReference type="InterPro" id="IPR029021">
    <property type="entry name" value="Prot-tyrosine_phosphatase-like"/>
</dbReference>
<organism evidence="4 5">
    <name type="scientific">Syncephalastrum racemosum</name>
    <name type="common">Filamentous fungus</name>
    <dbReference type="NCBI Taxonomy" id="13706"/>
    <lineage>
        <taxon>Eukaryota</taxon>
        <taxon>Fungi</taxon>
        <taxon>Fungi incertae sedis</taxon>
        <taxon>Mucoromycota</taxon>
        <taxon>Mucoromycotina</taxon>
        <taxon>Mucoromycetes</taxon>
        <taxon>Mucorales</taxon>
        <taxon>Syncephalastraceae</taxon>
        <taxon>Syncephalastrum</taxon>
    </lineage>
</organism>
<dbReference type="InterPro" id="IPR003595">
    <property type="entry name" value="Tyr_Pase_cat"/>
</dbReference>
<dbReference type="PANTHER" id="PTHR19134">
    <property type="entry name" value="RECEPTOR-TYPE TYROSINE-PROTEIN PHOSPHATASE"/>
    <property type="match status" value="1"/>
</dbReference>
<dbReference type="PROSITE" id="PS50056">
    <property type="entry name" value="TYR_PHOSPHATASE_2"/>
    <property type="match status" value="1"/>
</dbReference>
<evidence type="ECO:0000313" key="5">
    <source>
        <dbReference type="Proteomes" id="UP000242180"/>
    </source>
</evidence>
<dbReference type="CDD" id="cd18533">
    <property type="entry name" value="PTP_fungal"/>
    <property type="match status" value="1"/>
</dbReference>
<evidence type="ECO:0000259" key="3">
    <source>
        <dbReference type="PROSITE" id="PS50056"/>
    </source>
</evidence>
<dbReference type="Proteomes" id="UP000242180">
    <property type="component" value="Unassembled WGS sequence"/>
</dbReference>
<evidence type="ECO:0000313" key="4">
    <source>
        <dbReference type="EMBL" id="ORY96828.1"/>
    </source>
</evidence>
<dbReference type="Gene3D" id="3.90.190.10">
    <property type="entry name" value="Protein tyrosine phosphatase superfamily"/>
    <property type="match status" value="1"/>
</dbReference>
<evidence type="ECO:0000256" key="1">
    <source>
        <dbReference type="ARBA" id="ARBA00009649"/>
    </source>
</evidence>
<dbReference type="FunCoup" id="A0A1X2HDH2">
    <property type="interactions" value="549"/>
</dbReference>
<proteinExistence type="inferred from homology"/>
<comment type="similarity">
    <text evidence="1">Belongs to the protein-tyrosine phosphatase family. Non-receptor class subfamily.</text>
</comment>
<dbReference type="PRINTS" id="PR00700">
    <property type="entry name" value="PRTYPHPHTASE"/>
</dbReference>
<dbReference type="OMA" id="GHKWWIA"/>
<dbReference type="InterPro" id="IPR000387">
    <property type="entry name" value="Tyr_Pase_dom"/>
</dbReference>
<dbReference type="SMART" id="SM00404">
    <property type="entry name" value="PTPc_motif"/>
    <property type="match status" value="1"/>
</dbReference>
<dbReference type="PANTHER" id="PTHR19134:SF449">
    <property type="entry name" value="TYROSINE-PROTEIN PHOSPHATASE 1"/>
    <property type="match status" value="1"/>
</dbReference>
<gene>
    <name evidence="4" type="ORF">BCR43DRAFT_492335</name>
</gene>
<keyword evidence="5" id="KW-1185">Reference proteome</keyword>